<dbReference type="Proteomes" id="UP001629392">
    <property type="component" value="Unassembled WGS sequence"/>
</dbReference>
<dbReference type="RefSeq" id="WP_408149382.1">
    <property type="nucleotide sequence ID" value="NZ_JAQQCL010000033.1"/>
</dbReference>
<protein>
    <submittedName>
        <fullName evidence="7">LacI family DNA-binding transcriptional regulator</fullName>
    </submittedName>
</protein>
<dbReference type="InterPro" id="IPR010982">
    <property type="entry name" value="Lambda_DNA-bd_dom_sf"/>
</dbReference>
<keyword evidence="2" id="KW-0805">Transcription regulation</keyword>
<evidence type="ECO:0000256" key="2">
    <source>
        <dbReference type="ARBA" id="ARBA00023015"/>
    </source>
</evidence>
<keyword evidence="4" id="KW-0804">Transcription</keyword>
<keyword evidence="3 7" id="KW-0238">DNA-binding</keyword>
<reference evidence="7 8" key="1">
    <citation type="journal article" date="2024" name="Chem. Sci.">
        <title>Discovery of megapolipeptins by genome mining of a Burkholderiales bacteria collection.</title>
        <authorList>
            <person name="Paulo B.S."/>
            <person name="Recchia M.J.J."/>
            <person name="Lee S."/>
            <person name="Fergusson C.H."/>
            <person name="Romanowski S.B."/>
            <person name="Hernandez A."/>
            <person name="Krull N."/>
            <person name="Liu D.Y."/>
            <person name="Cavanagh H."/>
            <person name="Bos A."/>
            <person name="Gray C.A."/>
            <person name="Murphy B.T."/>
            <person name="Linington R.G."/>
            <person name="Eustaquio A.S."/>
        </authorList>
    </citation>
    <scope>NUCLEOTIDE SEQUENCE [LARGE SCALE GENOMIC DNA]</scope>
    <source>
        <strain evidence="7 8">RL17-350-BIC-E</strain>
    </source>
</reference>
<dbReference type="SUPFAM" id="SSF47413">
    <property type="entry name" value="lambda repressor-like DNA-binding domains"/>
    <property type="match status" value="1"/>
</dbReference>
<evidence type="ECO:0000256" key="1">
    <source>
        <dbReference type="ARBA" id="ARBA00022491"/>
    </source>
</evidence>
<dbReference type="InterPro" id="IPR028082">
    <property type="entry name" value="Peripla_BP_I"/>
</dbReference>
<accession>A0ABW9ENJ4</accession>
<dbReference type="Gene3D" id="1.10.260.40">
    <property type="entry name" value="lambda repressor-like DNA-binding domains"/>
    <property type="match status" value="1"/>
</dbReference>
<organism evidence="7 8">
    <name type="scientific">Paraburkholderia strydomiana</name>
    <dbReference type="NCBI Taxonomy" id="1245417"/>
    <lineage>
        <taxon>Bacteria</taxon>
        <taxon>Pseudomonadati</taxon>
        <taxon>Pseudomonadota</taxon>
        <taxon>Betaproteobacteria</taxon>
        <taxon>Burkholderiales</taxon>
        <taxon>Burkholderiaceae</taxon>
        <taxon>Paraburkholderia</taxon>
    </lineage>
</organism>
<dbReference type="Pfam" id="PF00356">
    <property type="entry name" value="LacI"/>
    <property type="match status" value="1"/>
</dbReference>
<proteinExistence type="predicted"/>
<dbReference type="SMART" id="SM00354">
    <property type="entry name" value="HTH_LACI"/>
    <property type="match status" value="1"/>
</dbReference>
<dbReference type="PANTHER" id="PTHR30146:SF148">
    <property type="entry name" value="HTH-TYPE TRANSCRIPTIONAL REPRESSOR PURR-RELATED"/>
    <property type="match status" value="1"/>
</dbReference>
<dbReference type="Pfam" id="PF13377">
    <property type="entry name" value="Peripla_BP_3"/>
    <property type="match status" value="1"/>
</dbReference>
<gene>
    <name evidence="7" type="ORF">PQQ73_30620</name>
</gene>
<dbReference type="PANTHER" id="PTHR30146">
    <property type="entry name" value="LACI-RELATED TRANSCRIPTIONAL REPRESSOR"/>
    <property type="match status" value="1"/>
</dbReference>
<evidence type="ECO:0000313" key="8">
    <source>
        <dbReference type="Proteomes" id="UP001629392"/>
    </source>
</evidence>
<evidence type="ECO:0000256" key="5">
    <source>
        <dbReference type="SAM" id="MobiDB-lite"/>
    </source>
</evidence>
<dbReference type="PROSITE" id="PS50932">
    <property type="entry name" value="HTH_LACI_2"/>
    <property type="match status" value="1"/>
</dbReference>
<dbReference type="SUPFAM" id="SSF53822">
    <property type="entry name" value="Periplasmic binding protein-like I"/>
    <property type="match status" value="1"/>
</dbReference>
<dbReference type="Gene3D" id="3.40.50.2300">
    <property type="match status" value="2"/>
</dbReference>
<dbReference type="InterPro" id="IPR046335">
    <property type="entry name" value="LacI/GalR-like_sensor"/>
</dbReference>
<evidence type="ECO:0000259" key="6">
    <source>
        <dbReference type="PROSITE" id="PS50932"/>
    </source>
</evidence>
<feature type="region of interest" description="Disordered" evidence="5">
    <location>
        <begin position="336"/>
        <end position="363"/>
    </location>
</feature>
<comment type="caution">
    <text evidence="7">The sequence shown here is derived from an EMBL/GenBank/DDBJ whole genome shotgun (WGS) entry which is preliminary data.</text>
</comment>
<evidence type="ECO:0000256" key="3">
    <source>
        <dbReference type="ARBA" id="ARBA00023125"/>
    </source>
</evidence>
<dbReference type="GO" id="GO:0003677">
    <property type="term" value="F:DNA binding"/>
    <property type="evidence" value="ECO:0007669"/>
    <property type="project" value="UniProtKB-KW"/>
</dbReference>
<dbReference type="EMBL" id="JAQQCL010000033">
    <property type="protein sequence ID" value="MFM0720675.1"/>
    <property type="molecule type" value="Genomic_DNA"/>
</dbReference>
<evidence type="ECO:0000256" key="4">
    <source>
        <dbReference type="ARBA" id="ARBA00023163"/>
    </source>
</evidence>
<dbReference type="CDD" id="cd01392">
    <property type="entry name" value="HTH_LacI"/>
    <property type="match status" value="1"/>
</dbReference>
<dbReference type="InterPro" id="IPR000843">
    <property type="entry name" value="HTH_LacI"/>
</dbReference>
<sequence length="363" mass="38621">MSKDTSGTTRGRSGIKAVAELAGVGIASVSRVLSGQRGSSPQLTKRVLDAARQLGYAPNALAQGLRRRTTRSIGFVGSDITNPLIASIVSGAESVLSLAGFSVLLTNSGGIPSVDAERIEVLLQRQVDGLIVLPALEDDPGTLAALRNTQTPIVLIDRTLPADIRAQYVLSDHYRGVGDASRYLLAAGHRHIGLVVGRDVRPTRERVRAVEDAYDGSGIARDLLVHRGTLSPEHGEEALEEMLSGAVPPSAVILGGNQLLEGALRVVHRRGLQLGKDLSLVCCDDVPLGRFHQPPIATVMRDSALLGKRAAELLLAQPETPGTNEPVYLPTWFEPRASCGPRATDTSDTRRKRTARKVSVTQG</sequence>
<evidence type="ECO:0000313" key="7">
    <source>
        <dbReference type="EMBL" id="MFM0720675.1"/>
    </source>
</evidence>
<keyword evidence="1" id="KW-0678">Repressor</keyword>
<name>A0ABW9ENJ4_9BURK</name>
<keyword evidence="8" id="KW-1185">Reference proteome</keyword>
<feature type="domain" description="HTH lacI-type" evidence="6">
    <location>
        <begin position="13"/>
        <end position="67"/>
    </location>
</feature>